<evidence type="ECO:0000313" key="4">
    <source>
        <dbReference type="EMBL" id="CAF0758684.1"/>
    </source>
</evidence>
<dbReference type="AlphaFoldDB" id="A0A813PUY9"/>
<name>A0A813PUY9_9BILA</name>
<evidence type="ECO:0000256" key="2">
    <source>
        <dbReference type="ARBA" id="ARBA00022737"/>
    </source>
</evidence>
<protein>
    <recommendedName>
        <fullName evidence="3">VOC domain-containing protein</fullName>
    </recommendedName>
</protein>
<dbReference type="PANTHER" id="PTHR46466">
    <property type="entry name" value="GLYOXALASE DOMAIN-CONTAINING PROTEIN 4"/>
    <property type="match status" value="1"/>
</dbReference>
<keyword evidence="5" id="KW-1185">Reference proteome</keyword>
<dbReference type="InterPro" id="IPR037523">
    <property type="entry name" value="VOC_core"/>
</dbReference>
<sequence length="296" mass="33697">MPTNIRPLHFVFKISSRTKTIDFYRNILHMKILRHEEFSEGCDAACNGPYDGKWSKTMVGYGSEDNNFVVELTYNYGIRSYDRGNDFNYLRVNSNSVYDNILTKSYPSKLTPEGLFEIHDPDGYKFLVGKSDSTENSLTALSLFVTDLEKSKNYWSGILRGKLNSQDSSRLQVNFDYLNFGLILEKSTEEKIDHAKAYGRVAFSCPTEELKPLQADIENNNQTVLTPYIQLDTPGKATVSVVILADPDGHEICFVGDKEFKDLSQVDPKADSLLDEAINADKSDEWHEKKNRKNLK</sequence>
<evidence type="ECO:0000259" key="3">
    <source>
        <dbReference type="PROSITE" id="PS51819"/>
    </source>
</evidence>
<keyword evidence="2" id="KW-0677">Repeat</keyword>
<dbReference type="CDD" id="cd16357">
    <property type="entry name" value="GLOD4_C"/>
    <property type="match status" value="1"/>
</dbReference>
<dbReference type="Proteomes" id="UP000663879">
    <property type="component" value="Unassembled WGS sequence"/>
</dbReference>
<dbReference type="InterPro" id="IPR029068">
    <property type="entry name" value="Glyas_Bleomycin-R_OHBP_Dase"/>
</dbReference>
<feature type="domain" description="VOC" evidence="3">
    <location>
        <begin position="137"/>
        <end position="257"/>
    </location>
</feature>
<accession>A0A813PUY9</accession>
<proteinExistence type="inferred from homology"/>
<reference evidence="4" key="1">
    <citation type="submission" date="2021-02" db="EMBL/GenBank/DDBJ databases">
        <authorList>
            <person name="Nowell W R."/>
        </authorList>
    </citation>
    <scope>NUCLEOTIDE SEQUENCE</scope>
    <source>
        <strain evidence="4">Ploen Becks lab</strain>
    </source>
</reference>
<dbReference type="Gene3D" id="3.10.180.10">
    <property type="entry name" value="2,3-Dihydroxybiphenyl 1,2-Dioxygenase, domain 1"/>
    <property type="match status" value="2"/>
</dbReference>
<evidence type="ECO:0000256" key="1">
    <source>
        <dbReference type="ARBA" id="ARBA00010363"/>
    </source>
</evidence>
<dbReference type="PANTHER" id="PTHR46466:SF1">
    <property type="entry name" value="GLYOXALASE DOMAIN-CONTAINING PROTEIN 4"/>
    <property type="match status" value="1"/>
</dbReference>
<dbReference type="PROSITE" id="PS51819">
    <property type="entry name" value="VOC"/>
    <property type="match status" value="2"/>
</dbReference>
<dbReference type="EMBL" id="CAJNOC010000416">
    <property type="protein sequence ID" value="CAF0758684.1"/>
    <property type="molecule type" value="Genomic_DNA"/>
</dbReference>
<gene>
    <name evidence="4" type="ORF">OXX778_LOCUS4312</name>
</gene>
<dbReference type="InterPro" id="IPR043193">
    <property type="entry name" value="GLOD4"/>
</dbReference>
<evidence type="ECO:0000313" key="5">
    <source>
        <dbReference type="Proteomes" id="UP000663879"/>
    </source>
</evidence>
<comment type="caution">
    <text evidence="4">The sequence shown here is derived from an EMBL/GenBank/DDBJ whole genome shotgun (WGS) entry which is preliminary data.</text>
</comment>
<dbReference type="Pfam" id="PF21701">
    <property type="entry name" value="GLOD4_C"/>
    <property type="match status" value="1"/>
</dbReference>
<organism evidence="4 5">
    <name type="scientific">Brachionus calyciflorus</name>
    <dbReference type="NCBI Taxonomy" id="104777"/>
    <lineage>
        <taxon>Eukaryota</taxon>
        <taxon>Metazoa</taxon>
        <taxon>Spiralia</taxon>
        <taxon>Gnathifera</taxon>
        <taxon>Rotifera</taxon>
        <taxon>Eurotatoria</taxon>
        <taxon>Monogononta</taxon>
        <taxon>Pseudotrocha</taxon>
        <taxon>Ploima</taxon>
        <taxon>Brachionidae</taxon>
        <taxon>Brachionus</taxon>
    </lineage>
</organism>
<feature type="domain" description="VOC" evidence="3">
    <location>
        <begin position="6"/>
        <end position="143"/>
    </location>
</feature>
<dbReference type="InterPro" id="IPR043194">
    <property type="entry name" value="GLOD4_C"/>
</dbReference>
<dbReference type="SUPFAM" id="SSF54593">
    <property type="entry name" value="Glyoxalase/Bleomycin resistance protein/Dihydroxybiphenyl dioxygenase"/>
    <property type="match status" value="2"/>
</dbReference>
<dbReference type="OrthoDB" id="1545884at2759"/>
<comment type="similarity">
    <text evidence="1">Belongs to the glyoxalase I family.</text>
</comment>